<name>A0A1C7FHM3_9VIBR</name>
<dbReference type="InterPro" id="IPR037914">
    <property type="entry name" value="SpoVT-AbrB_sf"/>
</dbReference>
<sequence length="97" mass="10600">MIVITKYLQIGGSMRTQVRKIGNSLGSIIPATFIRQLGLIEGAEIDVKTEGQKIIIEPITSSKKRFPFSEAQLLEGLDAYTGHTDELPVLSAKELGE</sequence>
<accession>A0A1C7FHM3</accession>
<dbReference type="InterPro" id="IPR007159">
    <property type="entry name" value="SpoVT-AbrB_dom"/>
</dbReference>
<keyword evidence="2" id="KW-0614">Plasmid</keyword>
<gene>
    <name evidence="2" type="ORF">VSVS05_04387</name>
</gene>
<reference evidence="2 3" key="1">
    <citation type="submission" date="2016-07" db="EMBL/GenBank/DDBJ databases">
        <title>Genome sequencing of Vibrio scophthalmi strain VS-05, an isolated from Paralichthys olivaceus.</title>
        <authorList>
            <person name="Han H.-J."/>
        </authorList>
    </citation>
    <scope>NUCLEOTIDE SEQUENCE [LARGE SCALE GENOMIC DNA]</scope>
    <source>
        <strain evidence="2 3">VS-05</strain>
        <plasmid evidence="3">pvs127</plasmid>
    </source>
</reference>
<keyword evidence="3" id="KW-1185">Reference proteome</keyword>
<dbReference type="Pfam" id="PF04014">
    <property type="entry name" value="MazE_antitoxin"/>
    <property type="match status" value="1"/>
</dbReference>
<dbReference type="Gene3D" id="2.10.260.10">
    <property type="match status" value="1"/>
</dbReference>
<organism evidence="2 3">
    <name type="scientific">Vibrio scophthalmi</name>
    <dbReference type="NCBI Taxonomy" id="45658"/>
    <lineage>
        <taxon>Bacteria</taxon>
        <taxon>Pseudomonadati</taxon>
        <taxon>Pseudomonadota</taxon>
        <taxon>Gammaproteobacteria</taxon>
        <taxon>Vibrionales</taxon>
        <taxon>Vibrionaceae</taxon>
        <taxon>Vibrio</taxon>
    </lineage>
</organism>
<feature type="domain" description="SpoVT-AbrB" evidence="1">
    <location>
        <begin position="19"/>
        <end position="64"/>
    </location>
</feature>
<dbReference type="SMART" id="SM00966">
    <property type="entry name" value="SpoVT_AbrB"/>
    <property type="match status" value="1"/>
</dbReference>
<dbReference type="EMBL" id="CP016416">
    <property type="protein sequence ID" value="ANU39422.1"/>
    <property type="molecule type" value="Genomic_DNA"/>
</dbReference>
<dbReference type="SUPFAM" id="SSF89447">
    <property type="entry name" value="AbrB/MazE/MraZ-like"/>
    <property type="match status" value="1"/>
</dbReference>
<dbReference type="AlphaFoldDB" id="A0A1C7FHM3"/>
<dbReference type="Proteomes" id="UP000092528">
    <property type="component" value="Plasmid pVS127"/>
</dbReference>
<protein>
    <recommendedName>
        <fullName evidence="1">SpoVT-AbrB domain-containing protein</fullName>
    </recommendedName>
</protein>
<geneLocation type="plasmid" evidence="3">
    <name>pvs127</name>
</geneLocation>
<evidence type="ECO:0000313" key="2">
    <source>
        <dbReference type="EMBL" id="ANU39422.1"/>
    </source>
</evidence>
<evidence type="ECO:0000259" key="1">
    <source>
        <dbReference type="SMART" id="SM00966"/>
    </source>
</evidence>
<proteinExistence type="predicted"/>
<evidence type="ECO:0000313" key="3">
    <source>
        <dbReference type="Proteomes" id="UP000092528"/>
    </source>
</evidence>
<dbReference type="GO" id="GO:0003677">
    <property type="term" value="F:DNA binding"/>
    <property type="evidence" value="ECO:0007669"/>
    <property type="project" value="InterPro"/>
</dbReference>
<dbReference type="PATRIC" id="fig|45658.7.peg.4374"/>